<proteinExistence type="predicted"/>
<keyword evidence="2" id="KW-0596">Phosphopantetheine</keyword>
<dbReference type="InterPro" id="IPR000873">
    <property type="entry name" value="AMP-dep_synth/lig_dom"/>
</dbReference>
<evidence type="ECO:0000256" key="2">
    <source>
        <dbReference type="ARBA" id="ARBA00022450"/>
    </source>
</evidence>
<dbReference type="Gene3D" id="3.40.50.12780">
    <property type="entry name" value="N-terminal domain of ligase-like"/>
    <property type="match status" value="3"/>
</dbReference>
<dbReference type="InterPro" id="IPR009081">
    <property type="entry name" value="PP-bd_ACP"/>
</dbReference>
<feature type="region of interest" description="Disordered" evidence="4">
    <location>
        <begin position="1528"/>
        <end position="1549"/>
    </location>
</feature>
<comment type="caution">
    <text evidence="6">The sequence shown here is derived from an EMBL/GenBank/DDBJ whole genome shotgun (WGS) entry which is preliminary data.</text>
</comment>
<evidence type="ECO:0000313" key="7">
    <source>
        <dbReference type="Proteomes" id="UP001595816"/>
    </source>
</evidence>
<dbReference type="Gene3D" id="3.30.300.30">
    <property type="match status" value="2"/>
</dbReference>
<dbReference type="InterPro" id="IPR006162">
    <property type="entry name" value="Ppantetheine_attach_site"/>
</dbReference>
<dbReference type="InterPro" id="IPR045851">
    <property type="entry name" value="AMP-bd_C_sf"/>
</dbReference>
<dbReference type="SUPFAM" id="SSF56801">
    <property type="entry name" value="Acetyl-CoA synthetase-like"/>
    <property type="match status" value="2"/>
</dbReference>
<evidence type="ECO:0000256" key="1">
    <source>
        <dbReference type="ARBA" id="ARBA00001957"/>
    </source>
</evidence>
<dbReference type="PROSITE" id="PS00012">
    <property type="entry name" value="PHOSPHOPANTETHEINE"/>
    <property type="match status" value="1"/>
</dbReference>
<dbReference type="Pfam" id="PF00501">
    <property type="entry name" value="AMP-binding"/>
    <property type="match status" value="2"/>
</dbReference>
<evidence type="ECO:0000313" key="6">
    <source>
        <dbReference type="EMBL" id="MFC4131992.1"/>
    </source>
</evidence>
<comment type="cofactor">
    <cofactor evidence="1">
        <name>pantetheine 4'-phosphate</name>
        <dbReference type="ChEBI" id="CHEBI:47942"/>
    </cofactor>
</comment>
<dbReference type="Pfam" id="PF13193">
    <property type="entry name" value="AMP-binding_C"/>
    <property type="match status" value="1"/>
</dbReference>
<feature type="domain" description="Carrier" evidence="5">
    <location>
        <begin position="1458"/>
        <end position="1537"/>
    </location>
</feature>
<organism evidence="6 7">
    <name type="scientific">Hamadaea flava</name>
    <dbReference type="NCBI Taxonomy" id="1742688"/>
    <lineage>
        <taxon>Bacteria</taxon>
        <taxon>Bacillati</taxon>
        <taxon>Actinomycetota</taxon>
        <taxon>Actinomycetes</taxon>
        <taxon>Micromonosporales</taxon>
        <taxon>Micromonosporaceae</taxon>
        <taxon>Hamadaea</taxon>
    </lineage>
</organism>
<accession>A0ABV8LLY3</accession>
<dbReference type="PROSITE" id="PS00455">
    <property type="entry name" value="AMP_BINDING"/>
    <property type="match status" value="1"/>
</dbReference>
<dbReference type="InterPro" id="IPR020845">
    <property type="entry name" value="AMP-binding_CS"/>
</dbReference>
<dbReference type="InterPro" id="IPR010071">
    <property type="entry name" value="AA_adenyl_dom"/>
</dbReference>
<dbReference type="InterPro" id="IPR036736">
    <property type="entry name" value="ACP-like_sf"/>
</dbReference>
<sequence length="1549" mass="165533">MGTQDPPQLAILRGRTVARELPHGLPGLIRAQARRTPDATALVDQDGRLTYQQLDAESDVIADDLAKVARPGDVVALDVPRSRAMVVAMLGALKAGTPFLPLSPDDPPARIATVLADARPVATLVDSASAGPAVRPGIPHPVAVTLTGADRPERPLIPVDGSHPAYVLYTSGSTGSPKGVVVPIGSLANRLLWMCGQYALSPADRCLQKGPLSFDASQFELWCPLLSGGQVVLPPPGAQRDPALLLDWITRYAITWCHFVPSMLAEFLRWPGVETATSLRLLFAGGEALPPDTVRLARKVLPARMVNQYGPTETTIDVAHWDCPDDPGRVLIGYPIDNCVLMVLDEDGRIASGDTPGELAVGGTPLATGYLGRPELTDSVFQPGPEGSGVDRVYRTGDRVRLTSGGLEYLGRGDEQLKLRGQRIEPGEVEAALRGVAGVLDAAVIAVEGTLWAYVTTGGEPLDEDTVKKQLRRRLPEAFVPSRFAVLPELPVTGNGKRDRRRLRELAVARSSAADDPAAARDSATHPVATRAAGAEADALSRAWSDALGTHPADEGARFLASGGHSLAAVRLSGAILARWGVHVPVTAFLTDDLSLAGLRELLAHSPSAPLATPMADTDEIDPEQRRLWLHHQLFPGVPAYNVIGVLGVGGRLDPGRLQAAWDDVVAAHEALRTTIADVDGRLRRTVHPGGSSVITVSDGDRDEFVANLSDTPFWPETLPLAVLGLHQGADGDTLVLVLDHLVADQQTLDILQADLVAAYQDPASIAARPNRRTPIRPELAERDRAYWREHLAGAPTTLDLPFTATRPERPTFRGAHVDADLGPAFTAWLGRHAPTPAAVVVAAYARVLADWAGVEDLCVGVPASGRLTPESQRAAGFFMRTLPLRLRVPADADTQSLIAPVAAALHRGIEHGSVPFDEIVTLAGAPRDPSRNPLFQVWFNDLTHGRPPSHLDGHALTEITPGVHWALFDVNLYLLRRPGGFRLRLVYATDLWDRRTAAEFLSQCRSTLESLGAPTESASPPIVEPIAGTPRDLVDAVLAQPTDRPALVTALGVQTYGELADHLRQAADLAAREPEGLVTVAATRDPSLAAAILGCWHAGRAPLIVDPAVPEQWRPAGPTPTGGAGHALLTSGTSGRAAVVLLPPEALPVSFHWYAESLGLSPSDVFCFTAPAAHDPMFRDLVLPLWLGATVHVPSPEVAGQPPLLAAFLRDTEATIVHMTPSQVRLLALTEVALPRVRHVVLHGEGSRPADVHAANRLAPNATVYDLYGATETPQAAHLARWDGDRRIALPIPHRRTEVIVRDAAARPGAVGEIVVGGQGLAIGYAGDPDRRPPTNPYRTGDRGRYTLDGDLTILGRADRQISWQGYRIELDGVERAFARVPGVTAVAVDLRANALIAWYAGSPDPTGLRDAVRTHLPVWATPAILMKLKELPVTANGKLDRAALPDPAPVHIPTQRTASDLATRIAVRATGLLAEHLPGSVIGPRTRFFEAGMTSLDLVRLHQVLVAEEGLEVDVVDLFDRPSPQDLADHLTASATPSARRVRRPRR</sequence>
<dbReference type="PANTHER" id="PTHR45527">
    <property type="entry name" value="NONRIBOSOMAL PEPTIDE SYNTHETASE"/>
    <property type="match status" value="1"/>
</dbReference>
<evidence type="ECO:0000256" key="3">
    <source>
        <dbReference type="ARBA" id="ARBA00022553"/>
    </source>
</evidence>
<dbReference type="SUPFAM" id="SSF52777">
    <property type="entry name" value="CoA-dependent acyltransferases"/>
    <property type="match status" value="2"/>
</dbReference>
<feature type="domain" description="Carrier" evidence="5">
    <location>
        <begin position="531"/>
        <end position="607"/>
    </location>
</feature>
<dbReference type="Gene3D" id="3.30.559.10">
    <property type="entry name" value="Chloramphenicol acetyltransferase-like domain"/>
    <property type="match status" value="1"/>
</dbReference>
<dbReference type="InterPro" id="IPR020806">
    <property type="entry name" value="PKS_PP-bd"/>
</dbReference>
<keyword evidence="7" id="KW-1185">Reference proteome</keyword>
<dbReference type="InterPro" id="IPR023213">
    <property type="entry name" value="CAT-like_dom_sf"/>
</dbReference>
<dbReference type="SMART" id="SM00823">
    <property type="entry name" value="PKS_PP"/>
    <property type="match status" value="2"/>
</dbReference>
<dbReference type="Proteomes" id="UP001595816">
    <property type="component" value="Unassembled WGS sequence"/>
</dbReference>
<keyword evidence="3" id="KW-0597">Phosphoprotein</keyword>
<dbReference type="RefSeq" id="WP_253749757.1">
    <property type="nucleotide sequence ID" value="NZ_JAMZDZ010000001.1"/>
</dbReference>
<dbReference type="SUPFAM" id="SSF47336">
    <property type="entry name" value="ACP-like"/>
    <property type="match status" value="2"/>
</dbReference>
<dbReference type="InterPro" id="IPR001242">
    <property type="entry name" value="Condensation_dom"/>
</dbReference>
<dbReference type="PANTHER" id="PTHR45527:SF1">
    <property type="entry name" value="FATTY ACID SYNTHASE"/>
    <property type="match status" value="1"/>
</dbReference>
<dbReference type="Pfam" id="PF00668">
    <property type="entry name" value="Condensation"/>
    <property type="match status" value="1"/>
</dbReference>
<dbReference type="InterPro" id="IPR025110">
    <property type="entry name" value="AMP-bd_C"/>
</dbReference>
<reference evidence="7" key="1">
    <citation type="journal article" date="2019" name="Int. J. Syst. Evol. Microbiol.">
        <title>The Global Catalogue of Microorganisms (GCM) 10K type strain sequencing project: providing services to taxonomists for standard genome sequencing and annotation.</title>
        <authorList>
            <consortium name="The Broad Institute Genomics Platform"/>
            <consortium name="The Broad Institute Genome Sequencing Center for Infectious Disease"/>
            <person name="Wu L."/>
            <person name="Ma J."/>
        </authorList>
    </citation>
    <scope>NUCLEOTIDE SEQUENCE [LARGE SCALE GENOMIC DNA]</scope>
    <source>
        <strain evidence="7">CGMCC 4.7289</strain>
    </source>
</reference>
<dbReference type="PROSITE" id="PS50075">
    <property type="entry name" value="CARRIER"/>
    <property type="match status" value="2"/>
</dbReference>
<dbReference type="NCBIfam" id="TIGR01733">
    <property type="entry name" value="AA-adenyl-dom"/>
    <property type="match status" value="1"/>
</dbReference>
<dbReference type="Gene3D" id="1.10.1200.10">
    <property type="entry name" value="ACP-like"/>
    <property type="match status" value="2"/>
</dbReference>
<evidence type="ECO:0000259" key="5">
    <source>
        <dbReference type="PROSITE" id="PS50075"/>
    </source>
</evidence>
<dbReference type="Pfam" id="PF00550">
    <property type="entry name" value="PP-binding"/>
    <property type="match status" value="2"/>
</dbReference>
<dbReference type="Gene3D" id="3.30.559.30">
    <property type="entry name" value="Nonribosomal peptide synthetase, condensation domain"/>
    <property type="match status" value="1"/>
</dbReference>
<gene>
    <name evidence="6" type="ORF">ACFOZ4_15385</name>
</gene>
<evidence type="ECO:0000256" key="4">
    <source>
        <dbReference type="SAM" id="MobiDB-lite"/>
    </source>
</evidence>
<name>A0ABV8LLY3_9ACTN</name>
<protein>
    <submittedName>
        <fullName evidence="6">Non-ribosomal peptide synthetase</fullName>
    </submittedName>
</protein>
<dbReference type="EMBL" id="JBHSAY010000008">
    <property type="protein sequence ID" value="MFC4131992.1"/>
    <property type="molecule type" value="Genomic_DNA"/>
</dbReference>
<dbReference type="InterPro" id="IPR042099">
    <property type="entry name" value="ANL_N_sf"/>
</dbReference>